<dbReference type="InterPro" id="IPR008912">
    <property type="entry name" value="Uncharacterised_CoxE"/>
</dbReference>
<dbReference type="PANTHER" id="PTHR39338:SF6">
    <property type="entry name" value="BLL5662 PROTEIN"/>
    <property type="match status" value="1"/>
</dbReference>
<dbReference type="SUPFAM" id="SSF53300">
    <property type="entry name" value="vWA-like"/>
    <property type="match status" value="1"/>
</dbReference>
<organism evidence="2 3">
    <name type="scientific">Xanthobacter tagetidis</name>
    <dbReference type="NCBI Taxonomy" id="60216"/>
    <lineage>
        <taxon>Bacteria</taxon>
        <taxon>Pseudomonadati</taxon>
        <taxon>Pseudomonadota</taxon>
        <taxon>Alphaproteobacteria</taxon>
        <taxon>Hyphomicrobiales</taxon>
        <taxon>Xanthobacteraceae</taxon>
        <taxon>Xanthobacter</taxon>
    </lineage>
</organism>
<dbReference type="SMART" id="SM00327">
    <property type="entry name" value="VWA"/>
    <property type="match status" value="1"/>
</dbReference>
<dbReference type="Pfam" id="PF05762">
    <property type="entry name" value="VWA_CoxE"/>
    <property type="match status" value="1"/>
</dbReference>
<dbReference type="InterPro" id="IPR011195">
    <property type="entry name" value="UCP010256"/>
</dbReference>
<dbReference type="RefSeq" id="WP_121622067.1">
    <property type="nucleotide sequence ID" value="NZ_JACIIW010000003.1"/>
</dbReference>
<dbReference type="Proteomes" id="UP000269692">
    <property type="component" value="Unassembled WGS sequence"/>
</dbReference>
<proteinExistence type="predicted"/>
<dbReference type="InterPro" id="IPR036465">
    <property type="entry name" value="vWFA_dom_sf"/>
</dbReference>
<evidence type="ECO:0000313" key="2">
    <source>
        <dbReference type="EMBL" id="RLP81215.1"/>
    </source>
</evidence>
<dbReference type="AlphaFoldDB" id="A0A3L7AMN2"/>
<dbReference type="OrthoDB" id="9790469at2"/>
<feature type="domain" description="VWFA" evidence="1">
    <location>
        <begin position="210"/>
        <end position="385"/>
    </location>
</feature>
<evidence type="ECO:0000313" key="3">
    <source>
        <dbReference type="Proteomes" id="UP000269692"/>
    </source>
</evidence>
<dbReference type="Gene3D" id="3.40.50.410">
    <property type="entry name" value="von Willebrand factor, type A domain"/>
    <property type="match status" value="1"/>
</dbReference>
<reference evidence="2 3" key="1">
    <citation type="submission" date="2018-10" db="EMBL/GenBank/DDBJ databases">
        <title>Xanthobacter tagetidis genome sequencing and assembly.</title>
        <authorList>
            <person name="Maclea K.S."/>
            <person name="Goen A.E."/>
            <person name="Fatima S.A."/>
        </authorList>
    </citation>
    <scope>NUCLEOTIDE SEQUENCE [LARGE SCALE GENOMIC DNA]</scope>
    <source>
        <strain evidence="2 3">ATCC 700314</strain>
    </source>
</reference>
<dbReference type="InterPro" id="IPR002035">
    <property type="entry name" value="VWF_A"/>
</dbReference>
<gene>
    <name evidence="2" type="ORF">D9R14_04305</name>
</gene>
<dbReference type="EMBL" id="RCTF01000002">
    <property type="protein sequence ID" value="RLP81215.1"/>
    <property type="molecule type" value="Genomic_DNA"/>
</dbReference>
<comment type="caution">
    <text evidence="2">The sequence shown here is derived from an EMBL/GenBank/DDBJ whole genome shotgun (WGS) entry which is preliminary data.</text>
</comment>
<evidence type="ECO:0000259" key="1">
    <source>
        <dbReference type="SMART" id="SM00327"/>
    </source>
</evidence>
<name>A0A3L7AMN2_9HYPH</name>
<dbReference type="PANTHER" id="PTHR39338">
    <property type="entry name" value="BLL5662 PROTEIN-RELATED"/>
    <property type="match status" value="1"/>
</dbReference>
<accession>A0A3L7AMN2</accession>
<protein>
    <submittedName>
        <fullName evidence="2">VWA domain-containing protein</fullName>
    </submittedName>
</protein>
<dbReference type="PIRSF" id="PIRSF010256">
    <property type="entry name" value="CoxE_vWa"/>
    <property type="match status" value="1"/>
</dbReference>
<sequence length="393" mass="43471">MSGRLPDNIAYFGRALRAAGLNVGPGRIVDAVKAVEAAGVGTRDDLYWTLHAVMVSRHEDSLVFDQAFRLFWRRRGHQERLIAMLSPAAVPAREEKRESVMRRVEEALFSGIGDARKPDAPPRLEVDARLLASSDDILRRKDFAQMSAAELAQARQRIAALKMPDDRARTRRLVRDPRGPRIDLRAALRAGLATGGDLVPLKRRGPDEKPPPVVALVDISGSMADYSRPILHFLHALGAKRKVSTFLFGTRLTNVTRALARRDPDAALAAVAQAAQDWSGGTRIATSLRAFNKDWSRRVMAQNPVVLLFTDGLERDVDATLAAEMARLKRSCRRLVWLNPLLSYDGFEPRARGIAAMLPQVDEFRPVHDLKSLEDLVAALASAPPRTPRRTAA</sequence>
<keyword evidence="3" id="KW-1185">Reference proteome</keyword>
<dbReference type="CDD" id="cd00198">
    <property type="entry name" value="vWFA"/>
    <property type="match status" value="1"/>
</dbReference>